<evidence type="ECO:0000256" key="2">
    <source>
        <dbReference type="SAM" id="Phobius"/>
    </source>
</evidence>
<gene>
    <name evidence="3" type="primary">ORF53047</name>
</gene>
<reference evidence="3" key="1">
    <citation type="submission" date="2014-12" db="EMBL/GenBank/DDBJ databases">
        <title>Insight into the proteome of Arion vulgaris.</title>
        <authorList>
            <person name="Aradska J."/>
            <person name="Bulat T."/>
            <person name="Smidak R."/>
            <person name="Sarate P."/>
            <person name="Gangsoo J."/>
            <person name="Sialana F."/>
            <person name="Bilban M."/>
            <person name="Lubec G."/>
        </authorList>
    </citation>
    <scope>NUCLEOTIDE SEQUENCE</scope>
    <source>
        <tissue evidence="3">Skin</tissue>
    </source>
</reference>
<keyword evidence="2" id="KW-1133">Transmembrane helix</keyword>
<dbReference type="AlphaFoldDB" id="A0A0B6Z889"/>
<proteinExistence type="predicted"/>
<keyword evidence="2" id="KW-0472">Membrane</keyword>
<dbReference type="EMBL" id="HACG01017959">
    <property type="protein sequence ID" value="CEK64824.1"/>
    <property type="molecule type" value="Transcribed_RNA"/>
</dbReference>
<organism evidence="3">
    <name type="scientific">Arion vulgaris</name>
    <dbReference type="NCBI Taxonomy" id="1028688"/>
    <lineage>
        <taxon>Eukaryota</taxon>
        <taxon>Metazoa</taxon>
        <taxon>Spiralia</taxon>
        <taxon>Lophotrochozoa</taxon>
        <taxon>Mollusca</taxon>
        <taxon>Gastropoda</taxon>
        <taxon>Heterobranchia</taxon>
        <taxon>Euthyneura</taxon>
        <taxon>Panpulmonata</taxon>
        <taxon>Eupulmonata</taxon>
        <taxon>Stylommatophora</taxon>
        <taxon>Helicina</taxon>
        <taxon>Arionoidea</taxon>
        <taxon>Arionidae</taxon>
        <taxon>Arion</taxon>
    </lineage>
</organism>
<sequence>ADSSSSVDGTNIATEQTSPSTINSGPESTTEQTEPEKSPSTGGDLSTGGKVAIGIIVPLAVIALIILGLYLYRRYKLGGTDFKNFLQASVRYRTYDNDTYTDDENMLISPSH</sequence>
<keyword evidence="2" id="KW-0812">Transmembrane</keyword>
<evidence type="ECO:0000256" key="1">
    <source>
        <dbReference type="SAM" id="MobiDB-lite"/>
    </source>
</evidence>
<accession>A0A0B6Z889</accession>
<feature type="compositionally biased region" description="Polar residues" evidence="1">
    <location>
        <begin position="1"/>
        <end position="44"/>
    </location>
</feature>
<protein>
    <submittedName>
        <fullName evidence="3">Uncharacterized protein</fullName>
    </submittedName>
</protein>
<feature type="non-terminal residue" evidence="3">
    <location>
        <position position="1"/>
    </location>
</feature>
<feature type="region of interest" description="Disordered" evidence="1">
    <location>
        <begin position="1"/>
        <end position="49"/>
    </location>
</feature>
<feature type="transmembrane region" description="Helical" evidence="2">
    <location>
        <begin position="51"/>
        <end position="72"/>
    </location>
</feature>
<name>A0A0B6Z889_9EUPU</name>
<evidence type="ECO:0000313" key="3">
    <source>
        <dbReference type="EMBL" id="CEK64824.1"/>
    </source>
</evidence>